<name>A0A3B1AE47_9ZZZZ</name>
<dbReference type="AlphaFoldDB" id="A0A3B1AE47"/>
<feature type="domain" description="SH3b" evidence="1">
    <location>
        <begin position="31"/>
        <end position="96"/>
    </location>
</feature>
<dbReference type="SUPFAM" id="SSF56925">
    <property type="entry name" value="OMPA-like"/>
    <property type="match status" value="1"/>
</dbReference>
<dbReference type="Pfam" id="PF08239">
    <property type="entry name" value="SH3_3"/>
    <property type="match status" value="1"/>
</dbReference>
<dbReference type="InterPro" id="IPR011250">
    <property type="entry name" value="OMP/PagP_B-barrel"/>
</dbReference>
<dbReference type="PROSITE" id="PS51781">
    <property type="entry name" value="SH3B"/>
    <property type="match status" value="1"/>
</dbReference>
<evidence type="ECO:0000313" key="2">
    <source>
        <dbReference type="EMBL" id="VAW92154.1"/>
    </source>
</evidence>
<sequence length="254" mass="28743">MNIQLKSFSILLTVLISVSSPIQAKETDKQDEYQKVKIVEAYIELHTGPGSGFPIFFVDQRGNKIKILKRKTDWFQVQTDSNKIGWVSREQLEKTLTEAGVKKSFKDILLDDYIKSRLEFGIAAGLFEDEQSFTLRTGYKLTPNIIFELAYTKIAGKFSSSTLYQGNFNLQLYPDSRLSPFLFIGYGKFENVPAASLLAAQTSTLDMANAGIGVKFYLSDQFYFRAEASTYVVLVGDNRSDEYSHFSAGFSFFF</sequence>
<dbReference type="Gene3D" id="2.40.160.20">
    <property type="match status" value="1"/>
</dbReference>
<accession>A0A3B1AE47</accession>
<protein>
    <recommendedName>
        <fullName evidence="1">SH3b domain-containing protein</fullName>
    </recommendedName>
</protein>
<gene>
    <name evidence="2" type="ORF">MNBD_GAMMA23-218</name>
</gene>
<proteinExistence type="predicted"/>
<dbReference type="InterPro" id="IPR003646">
    <property type="entry name" value="SH3-like_bac-type"/>
</dbReference>
<dbReference type="EMBL" id="UOFT01000023">
    <property type="protein sequence ID" value="VAW92154.1"/>
    <property type="molecule type" value="Genomic_DNA"/>
</dbReference>
<reference evidence="2" key="1">
    <citation type="submission" date="2018-06" db="EMBL/GenBank/DDBJ databases">
        <authorList>
            <person name="Zhirakovskaya E."/>
        </authorList>
    </citation>
    <scope>NUCLEOTIDE SEQUENCE</scope>
</reference>
<organism evidence="2">
    <name type="scientific">hydrothermal vent metagenome</name>
    <dbReference type="NCBI Taxonomy" id="652676"/>
    <lineage>
        <taxon>unclassified sequences</taxon>
        <taxon>metagenomes</taxon>
        <taxon>ecological metagenomes</taxon>
    </lineage>
</organism>
<dbReference type="Gene3D" id="2.30.30.40">
    <property type="entry name" value="SH3 Domains"/>
    <property type="match status" value="1"/>
</dbReference>
<evidence type="ECO:0000259" key="1">
    <source>
        <dbReference type="PROSITE" id="PS51781"/>
    </source>
</evidence>